<dbReference type="Proteomes" id="UP000009100">
    <property type="component" value="Chromosome 1"/>
</dbReference>
<gene>
    <name evidence="1" type="ordered locus">VS_1339</name>
</gene>
<dbReference type="EMBL" id="FM954972">
    <property type="protein sequence ID" value="CAV18490.1"/>
    <property type="molecule type" value="Genomic_DNA"/>
</dbReference>
<dbReference type="AlphaFoldDB" id="B7VNC6"/>
<dbReference type="HOGENOM" id="CLU_2774905_0_0_6"/>
<protein>
    <submittedName>
        <fullName evidence="1">Uncharacterized protein</fullName>
    </submittedName>
</protein>
<sequence length="69" mass="7798">MLLNLEVACIPNQPEDAGLSTKNYRFILTTACLKSFISLYESNYICGRAILADCDKRTDMANCIRVHRV</sequence>
<evidence type="ECO:0000313" key="2">
    <source>
        <dbReference type="Proteomes" id="UP000009100"/>
    </source>
</evidence>
<dbReference type="KEGG" id="vsp:VS_1339"/>
<evidence type="ECO:0000313" key="1">
    <source>
        <dbReference type="EMBL" id="CAV18490.1"/>
    </source>
</evidence>
<organism evidence="1 2">
    <name type="scientific">Vibrio atlanticus (strain LGP32)</name>
    <name type="common">Vibrio splendidus (strain Mel32)</name>
    <dbReference type="NCBI Taxonomy" id="575788"/>
    <lineage>
        <taxon>Bacteria</taxon>
        <taxon>Pseudomonadati</taxon>
        <taxon>Pseudomonadota</taxon>
        <taxon>Gammaproteobacteria</taxon>
        <taxon>Vibrionales</taxon>
        <taxon>Vibrionaceae</taxon>
        <taxon>Vibrio</taxon>
    </lineage>
</organism>
<name>B7VNC6_VIBA3</name>
<dbReference type="STRING" id="575788.VS_1339"/>
<proteinExistence type="predicted"/>
<accession>B7VNC6</accession>
<reference evidence="1 2" key="1">
    <citation type="submission" date="2009-02" db="EMBL/GenBank/DDBJ databases">
        <title>Vibrio splendidus str. LGP32 complete genome.</title>
        <authorList>
            <person name="Mazel D."/>
            <person name="Le Roux F."/>
        </authorList>
    </citation>
    <scope>NUCLEOTIDE SEQUENCE [LARGE SCALE GENOMIC DNA]</scope>
    <source>
        <strain evidence="1 2">LGP32</strain>
    </source>
</reference>